<keyword evidence="2" id="KW-1185">Reference proteome</keyword>
<accession>A0A316UYW6</accession>
<name>A0A316UYW6_9BASI</name>
<dbReference type="AlphaFoldDB" id="A0A316UYW6"/>
<gene>
    <name evidence="1" type="ORF">BDZ90DRAFT_2488</name>
</gene>
<dbReference type="RefSeq" id="XP_025364600.1">
    <property type="nucleotide sequence ID" value="XM_025507636.1"/>
</dbReference>
<organism evidence="1 2">
    <name type="scientific">Jaminaea rosea</name>
    <dbReference type="NCBI Taxonomy" id="1569628"/>
    <lineage>
        <taxon>Eukaryota</taxon>
        <taxon>Fungi</taxon>
        <taxon>Dikarya</taxon>
        <taxon>Basidiomycota</taxon>
        <taxon>Ustilaginomycotina</taxon>
        <taxon>Exobasidiomycetes</taxon>
        <taxon>Microstromatales</taxon>
        <taxon>Microstromatales incertae sedis</taxon>
        <taxon>Jaminaea</taxon>
    </lineage>
</organism>
<dbReference type="EMBL" id="KZ819662">
    <property type="protein sequence ID" value="PWN29988.1"/>
    <property type="molecule type" value="Genomic_DNA"/>
</dbReference>
<dbReference type="Proteomes" id="UP000245884">
    <property type="component" value="Unassembled WGS sequence"/>
</dbReference>
<evidence type="ECO:0000313" key="2">
    <source>
        <dbReference type="Proteomes" id="UP000245884"/>
    </source>
</evidence>
<sequence>MRTGLLAHCLRAAPFCGRSPGCSFGICSIVGRRASSACSCVIGLVPSACERLAMATSEGHKETVPLPLSVSPFILNLAALTTMFHSLLALLSLTLSLASLIEGAHFTCSWQPDKGSPKEYGFEHVSDQNASDQASTSCPSRNRSVSLIGPGPHCANSTAQPTARCWTRAKGRGPTSVPSQDLLCRRLPWLIITWWRPTRSSSPRPAAWADGSPIPWGTAPRTVPSLLSASTPRTPRIATLWVTRMIVSMAKGPCWHASCQADHAYRGVLSCVLCIRAQASGPESSMQLLCPSRSMFGSRSEREGWILGEG</sequence>
<proteinExistence type="predicted"/>
<protein>
    <submittedName>
        <fullName evidence="1">Uncharacterized protein</fullName>
    </submittedName>
</protein>
<evidence type="ECO:0000313" key="1">
    <source>
        <dbReference type="EMBL" id="PWN29988.1"/>
    </source>
</evidence>
<reference evidence="1 2" key="1">
    <citation type="journal article" date="2018" name="Mol. Biol. Evol.">
        <title>Broad Genomic Sampling Reveals a Smut Pathogenic Ancestry of the Fungal Clade Ustilaginomycotina.</title>
        <authorList>
            <person name="Kijpornyongpan T."/>
            <person name="Mondo S.J."/>
            <person name="Barry K."/>
            <person name="Sandor L."/>
            <person name="Lee J."/>
            <person name="Lipzen A."/>
            <person name="Pangilinan J."/>
            <person name="LaButti K."/>
            <person name="Hainaut M."/>
            <person name="Henrissat B."/>
            <person name="Grigoriev I.V."/>
            <person name="Spatafora J.W."/>
            <person name="Aime M.C."/>
        </authorList>
    </citation>
    <scope>NUCLEOTIDE SEQUENCE [LARGE SCALE GENOMIC DNA]</scope>
    <source>
        <strain evidence="1 2">MCA 5214</strain>
    </source>
</reference>
<dbReference type="GeneID" id="37029459"/>